<feature type="chain" id="PRO_5012148704" evidence="1">
    <location>
        <begin position="18"/>
        <end position="286"/>
    </location>
</feature>
<protein>
    <submittedName>
        <fullName evidence="3">Superoxide dismutase [Cu-Zn]</fullName>
    </submittedName>
</protein>
<evidence type="ECO:0000313" key="3">
    <source>
        <dbReference type="EMBL" id="OWF47396.1"/>
    </source>
</evidence>
<evidence type="ECO:0000259" key="2">
    <source>
        <dbReference type="Pfam" id="PF00080"/>
    </source>
</evidence>
<organism evidence="3 4">
    <name type="scientific">Mizuhopecten yessoensis</name>
    <name type="common">Japanese scallop</name>
    <name type="synonym">Patinopecten yessoensis</name>
    <dbReference type="NCBI Taxonomy" id="6573"/>
    <lineage>
        <taxon>Eukaryota</taxon>
        <taxon>Metazoa</taxon>
        <taxon>Spiralia</taxon>
        <taxon>Lophotrochozoa</taxon>
        <taxon>Mollusca</taxon>
        <taxon>Bivalvia</taxon>
        <taxon>Autobranchia</taxon>
        <taxon>Pteriomorphia</taxon>
        <taxon>Pectinida</taxon>
        <taxon>Pectinoidea</taxon>
        <taxon>Pectinidae</taxon>
        <taxon>Mizuhopecten</taxon>
    </lineage>
</organism>
<keyword evidence="1" id="KW-0732">Signal</keyword>
<dbReference type="CDD" id="cd00305">
    <property type="entry name" value="Cu-Zn_Superoxide_Dismutase"/>
    <property type="match status" value="1"/>
</dbReference>
<evidence type="ECO:0000313" key="4">
    <source>
        <dbReference type="Proteomes" id="UP000242188"/>
    </source>
</evidence>
<accession>A0A210QF72</accession>
<keyword evidence="4" id="KW-1185">Reference proteome</keyword>
<sequence length="286" mass="30552">MLLVVCLCLTVVQLTTGQFQPFPGTNINDRNNGPIVPGQGFQPIPIGPIQPVPQPGPQPGFQNNQVLAGRDLFVYGTCYFNETGSNIRGRVDFQQARTGGPTRVRVQVVGLPPSLMSDTEHGIHIHEYGDIGRGCYASGPHFDSDTFSFHGSPNNLGTGNSHEGDMGNLRQSNAGVIDSDLVLPLMNLLGDTGVLGRAVVLHEGRDDLGRGGNSMSLQTGNAGAPLTCCVIAWSDSTNWNSPYIARNGNNFNANQGGNQNFQNGRFQQPGQQQFQGNGFVNNNFAG</sequence>
<feature type="domain" description="Superoxide dismutase copper/zinc binding" evidence="2">
    <location>
        <begin position="88"/>
        <end position="231"/>
    </location>
</feature>
<dbReference type="PANTHER" id="PTHR10003">
    <property type="entry name" value="SUPEROXIDE DISMUTASE CU-ZN -RELATED"/>
    <property type="match status" value="1"/>
</dbReference>
<feature type="signal peptide" evidence="1">
    <location>
        <begin position="1"/>
        <end position="17"/>
    </location>
</feature>
<dbReference type="PROSITE" id="PS00087">
    <property type="entry name" value="SOD_CU_ZN_1"/>
    <property type="match status" value="1"/>
</dbReference>
<dbReference type="OrthoDB" id="2015551at2759"/>
<dbReference type="PRINTS" id="PR00068">
    <property type="entry name" value="CUZNDISMTASE"/>
</dbReference>
<dbReference type="InterPro" id="IPR036423">
    <property type="entry name" value="SOD-like_Cu/Zn_dom_sf"/>
</dbReference>
<dbReference type="GO" id="GO:0005507">
    <property type="term" value="F:copper ion binding"/>
    <property type="evidence" value="ECO:0007669"/>
    <property type="project" value="InterPro"/>
</dbReference>
<dbReference type="InterPro" id="IPR024134">
    <property type="entry name" value="SOD_Cu/Zn_/chaperone"/>
</dbReference>
<dbReference type="STRING" id="6573.A0A210QF72"/>
<evidence type="ECO:0000256" key="1">
    <source>
        <dbReference type="SAM" id="SignalP"/>
    </source>
</evidence>
<proteinExistence type="predicted"/>
<gene>
    <name evidence="3" type="ORF">KP79_PYT08180</name>
</gene>
<dbReference type="Proteomes" id="UP000242188">
    <property type="component" value="Unassembled WGS sequence"/>
</dbReference>
<dbReference type="InterPro" id="IPR018152">
    <property type="entry name" value="SOD_Cu/Zn_BS"/>
</dbReference>
<name>A0A210QF72_MIZYE</name>
<dbReference type="SUPFAM" id="SSF49329">
    <property type="entry name" value="Cu,Zn superoxide dismutase-like"/>
    <property type="match status" value="1"/>
</dbReference>
<reference evidence="3 4" key="1">
    <citation type="journal article" date="2017" name="Nat. Ecol. Evol.">
        <title>Scallop genome provides insights into evolution of bilaterian karyotype and development.</title>
        <authorList>
            <person name="Wang S."/>
            <person name="Zhang J."/>
            <person name="Jiao W."/>
            <person name="Li J."/>
            <person name="Xun X."/>
            <person name="Sun Y."/>
            <person name="Guo X."/>
            <person name="Huan P."/>
            <person name="Dong B."/>
            <person name="Zhang L."/>
            <person name="Hu X."/>
            <person name="Sun X."/>
            <person name="Wang J."/>
            <person name="Zhao C."/>
            <person name="Wang Y."/>
            <person name="Wang D."/>
            <person name="Huang X."/>
            <person name="Wang R."/>
            <person name="Lv J."/>
            <person name="Li Y."/>
            <person name="Zhang Z."/>
            <person name="Liu B."/>
            <person name="Lu W."/>
            <person name="Hui Y."/>
            <person name="Liang J."/>
            <person name="Zhou Z."/>
            <person name="Hou R."/>
            <person name="Li X."/>
            <person name="Liu Y."/>
            <person name="Li H."/>
            <person name="Ning X."/>
            <person name="Lin Y."/>
            <person name="Zhao L."/>
            <person name="Xing Q."/>
            <person name="Dou J."/>
            <person name="Li Y."/>
            <person name="Mao J."/>
            <person name="Guo H."/>
            <person name="Dou H."/>
            <person name="Li T."/>
            <person name="Mu C."/>
            <person name="Jiang W."/>
            <person name="Fu Q."/>
            <person name="Fu X."/>
            <person name="Miao Y."/>
            <person name="Liu J."/>
            <person name="Yu Q."/>
            <person name="Li R."/>
            <person name="Liao H."/>
            <person name="Li X."/>
            <person name="Kong Y."/>
            <person name="Jiang Z."/>
            <person name="Chourrout D."/>
            <person name="Li R."/>
            <person name="Bao Z."/>
        </authorList>
    </citation>
    <scope>NUCLEOTIDE SEQUENCE [LARGE SCALE GENOMIC DNA]</scope>
    <source>
        <strain evidence="3 4">PY_sf001</strain>
    </source>
</reference>
<dbReference type="GO" id="GO:0006801">
    <property type="term" value="P:superoxide metabolic process"/>
    <property type="evidence" value="ECO:0007669"/>
    <property type="project" value="InterPro"/>
</dbReference>
<dbReference type="Pfam" id="PF00080">
    <property type="entry name" value="Sod_Cu"/>
    <property type="match status" value="1"/>
</dbReference>
<dbReference type="EMBL" id="NEDP02003918">
    <property type="protein sequence ID" value="OWF47396.1"/>
    <property type="molecule type" value="Genomic_DNA"/>
</dbReference>
<dbReference type="Gene3D" id="2.60.40.200">
    <property type="entry name" value="Superoxide dismutase, copper/zinc binding domain"/>
    <property type="match status" value="1"/>
</dbReference>
<dbReference type="InterPro" id="IPR001424">
    <property type="entry name" value="SOD_Cu_Zn_dom"/>
</dbReference>
<comment type="caution">
    <text evidence="3">The sequence shown here is derived from an EMBL/GenBank/DDBJ whole genome shotgun (WGS) entry which is preliminary data.</text>
</comment>
<dbReference type="AlphaFoldDB" id="A0A210QF72"/>